<evidence type="ECO:0000259" key="1">
    <source>
        <dbReference type="PROSITE" id="PS50280"/>
    </source>
</evidence>
<dbReference type="AlphaFoldDB" id="A0AAX4P700"/>
<evidence type="ECO:0000313" key="3">
    <source>
        <dbReference type="Proteomes" id="UP001472866"/>
    </source>
</evidence>
<accession>A0AAX4P700</accession>
<dbReference type="EMBL" id="CP151504">
    <property type="protein sequence ID" value="WZN61727.1"/>
    <property type="molecule type" value="Genomic_DNA"/>
</dbReference>
<dbReference type="SMART" id="SM00317">
    <property type="entry name" value="SET"/>
    <property type="match status" value="1"/>
</dbReference>
<dbReference type="Proteomes" id="UP001472866">
    <property type="component" value="Chromosome 04"/>
</dbReference>
<dbReference type="CDD" id="cd10540">
    <property type="entry name" value="SET_SpSet7-like"/>
    <property type="match status" value="1"/>
</dbReference>
<keyword evidence="3" id="KW-1185">Reference proteome</keyword>
<proteinExistence type="predicted"/>
<sequence length="174" mass="19662">MSVTTDSSDGVLRVLPVRLDGQDAADEEREPSVSVRDVQYTDEEVGRGVFALKRLAKSTLVEVAHCIWVPKAEYEDKVSKTVFEHYVFNCKKRGGAMLCLGLGSLFNHSDPPNLDYRIDEDKLLIRFYASRTIEAGEELTIFYGANLWFEDPSGPRRPESPPEDEDNVFSKLML</sequence>
<evidence type="ECO:0000313" key="2">
    <source>
        <dbReference type="EMBL" id="WZN61727.1"/>
    </source>
</evidence>
<dbReference type="PROSITE" id="PS50280">
    <property type="entry name" value="SET"/>
    <property type="match status" value="1"/>
</dbReference>
<gene>
    <name evidence="2" type="ORF">HKI87_04g32620</name>
</gene>
<dbReference type="SUPFAM" id="SSF82199">
    <property type="entry name" value="SET domain"/>
    <property type="match status" value="1"/>
</dbReference>
<protein>
    <submittedName>
        <fullName evidence="2">SET domain-containing protein</fullName>
    </submittedName>
</protein>
<reference evidence="2 3" key="1">
    <citation type="submission" date="2024-03" db="EMBL/GenBank/DDBJ databases">
        <title>Complete genome sequence of the green alga Chloropicon roscoffensis RCC1871.</title>
        <authorList>
            <person name="Lemieux C."/>
            <person name="Pombert J.-F."/>
            <person name="Otis C."/>
            <person name="Turmel M."/>
        </authorList>
    </citation>
    <scope>NUCLEOTIDE SEQUENCE [LARGE SCALE GENOMIC DNA]</scope>
    <source>
        <strain evidence="2 3">RCC1871</strain>
    </source>
</reference>
<feature type="domain" description="SET" evidence="1">
    <location>
        <begin position="31"/>
        <end position="144"/>
    </location>
</feature>
<dbReference type="InterPro" id="IPR001214">
    <property type="entry name" value="SET_dom"/>
</dbReference>
<dbReference type="InterPro" id="IPR046341">
    <property type="entry name" value="SET_dom_sf"/>
</dbReference>
<dbReference type="Gene3D" id="2.170.270.10">
    <property type="entry name" value="SET domain"/>
    <property type="match status" value="1"/>
</dbReference>
<name>A0AAX4P700_9CHLO</name>
<organism evidence="2 3">
    <name type="scientific">Chloropicon roscoffensis</name>
    <dbReference type="NCBI Taxonomy" id="1461544"/>
    <lineage>
        <taxon>Eukaryota</taxon>
        <taxon>Viridiplantae</taxon>
        <taxon>Chlorophyta</taxon>
        <taxon>Chloropicophyceae</taxon>
        <taxon>Chloropicales</taxon>
        <taxon>Chloropicaceae</taxon>
        <taxon>Chloropicon</taxon>
    </lineage>
</organism>
<dbReference type="Pfam" id="PF00856">
    <property type="entry name" value="SET"/>
    <property type="match status" value="1"/>
</dbReference>